<evidence type="ECO:0008006" key="3">
    <source>
        <dbReference type="Google" id="ProtNLM"/>
    </source>
</evidence>
<accession>A0ABS3YYS0</accession>
<gene>
    <name evidence="1" type="ORF">J7I42_22450</name>
</gene>
<dbReference type="EMBL" id="JAGHKO010000005">
    <property type="protein sequence ID" value="MBO9203069.1"/>
    <property type="molecule type" value="Genomic_DNA"/>
</dbReference>
<evidence type="ECO:0000313" key="1">
    <source>
        <dbReference type="EMBL" id="MBO9203069.1"/>
    </source>
</evidence>
<dbReference type="RefSeq" id="WP_209141124.1">
    <property type="nucleotide sequence ID" value="NZ_JAGHKO010000005.1"/>
</dbReference>
<dbReference type="Proteomes" id="UP000677244">
    <property type="component" value="Unassembled WGS sequence"/>
</dbReference>
<proteinExistence type="predicted"/>
<comment type="caution">
    <text evidence="1">The sequence shown here is derived from an EMBL/GenBank/DDBJ whole genome shotgun (WGS) entry which is preliminary data.</text>
</comment>
<reference evidence="1 2" key="1">
    <citation type="submission" date="2021-03" db="EMBL/GenBank/DDBJ databases">
        <title>Assistant Professor.</title>
        <authorList>
            <person name="Huq M.A."/>
        </authorList>
    </citation>
    <scope>NUCLEOTIDE SEQUENCE [LARGE SCALE GENOMIC DNA]</scope>
    <source>
        <strain evidence="1 2">MAH-29</strain>
    </source>
</reference>
<sequence>MKKVITIITGLLLITSTWNKLSAQSETSETTIENYYKIKWGFAEEFITLWKRNHYPLLKKAQEKGDIITVVAEKPTLHSGEDTRWDFKVVIRFKNLQAAFDPNLTTPYKKQLYPDLDKLNKEEQHRFELLLAHWDVLVEQVKL</sequence>
<evidence type="ECO:0000313" key="2">
    <source>
        <dbReference type="Proteomes" id="UP000677244"/>
    </source>
</evidence>
<organism evidence="1 2">
    <name type="scientific">Niastella soli</name>
    <dbReference type="NCBI Taxonomy" id="2821487"/>
    <lineage>
        <taxon>Bacteria</taxon>
        <taxon>Pseudomonadati</taxon>
        <taxon>Bacteroidota</taxon>
        <taxon>Chitinophagia</taxon>
        <taxon>Chitinophagales</taxon>
        <taxon>Chitinophagaceae</taxon>
        <taxon>Niastella</taxon>
    </lineage>
</organism>
<protein>
    <recommendedName>
        <fullName evidence="3">EthD domain-containing protein</fullName>
    </recommendedName>
</protein>
<name>A0ABS3YYS0_9BACT</name>
<keyword evidence="2" id="KW-1185">Reference proteome</keyword>